<name>A0A1R2B4V3_9CILI</name>
<gene>
    <name evidence="2" type="ORF">SteCoe_29920</name>
</gene>
<comment type="caution">
    <text evidence="2">The sequence shown here is derived from an EMBL/GenBank/DDBJ whole genome shotgun (WGS) entry which is preliminary data.</text>
</comment>
<organism evidence="2 3">
    <name type="scientific">Stentor coeruleus</name>
    <dbReference type="NCBI Taxonomy" id="5963"/>
    <lineage>
        <taxon>Eukaryota</taxon>
        <taxon>Sar</taxon>
        <taxon>Alveolata</taxon>
        <taxon>Ciliophora</taxon>
        <taxon>Postciliodesmatophora</taxon>
        <taxon>Heterotrichea</taxon>
        <taxon>Heterotrichida</taxon>
        <taxon>Stentoridae</taxon>
        <taxon>Stentor</taxon>
    </lineage>
</organism>
<dbReference type="EMBL" id="MPUH01000957">
    <property type="protein sequence ID" value="OMJ71776.1"/>
    <property type="molecule type" value="Genomic_DNA"/>
</dbReference>
<accession>A0A1R2B4V3</accession>
<reference evidence="2 3" key="1">
    <citation type="submission" date="2016-11" db="EMBL/GenBank/DDBJ databases">
        <title>The macronuclear genome of Stentor coeruleus: a giant cell with tiny introns.</title>
        <authorList>
            <person name="Slabodnick M."/>
            <person name="Ruby J.G."/>
            <person name="Reiff S.B."/>
            <person name="Swart E.C."/>
            <person name="Gosai S."/>
            <person name="Prabakaran S."/>
            <person name="Witkowska E."/>
            <person name="Larue G.E."/>
            <person name="Fisher S."/>
            <person name="Freeman R.M."/>
            <person name="Gunawardena J."/>
            <person name="Chu W."/>
            <person name="Stover N.A."/>
            <person name="Gregory B.D."/>
            <person name="Nowacki M."/>
            <person name="Derisi J."/>
            <person name="Roy S.W."/>
            <person name="Marshall W.F."/>
            <person name="Sood P."/>
        </authorList>
    </citation>
    <scope>NUCLEOTIDE SEQUENCE [LARGE SCALE GENOMIC DNA]</scope>
    <source>
        <strain evidence="2">WM001</strain>
    </source>
</reference>
<evidence type="ECO:0000259" key="1">
    <source>
        <dbReference type="PROSITE" id="PS50206"/>
    </source>
</evidence>
<dbReference type="InterPro" id="IPR001763">
    <property type="entry name" value="Rhodanese-like_dom"/>
</dbReference>
<evidence type="ECO:0000313" key="2">
    <source>
        <dbReference type="EMBL" id="OMJ71776.1"/>
    </source>
</evidence>
<dbReference type="Proteomes" id="UP000187209">
    <property type="component" value="Unassembled WGS sequence"/>
</dbReference>
<keyword evidence="3" id="KW-1185">Reference proteome</keyword>
<dbReference type="SUPFAM" id="SSF52821">
    <property type="entry name" value="Rhodanese/Cell cycle control phosphatase"/>
    <property type="match status" value="1"/>
</dbReference>
<dbReference type="AlphaFoldDB" id="A0A1R2B4V3"/>
<dbReference type="InterPro" id="IPR036873">
    <property type="entry name" value="Rhodanese-like_dom_sf"/>
</dbReference>
<protein>
    <recommendedName>
        <fullName evidence="1">Rhodanese domain-containing protein</fullName>
    </recommendedName>
</protein>
<dbReference type="PROSITE" id="PS50206">
    <property type="entry name" value="RHODANESE_3"/>
    <property type="match status" value="1"/>
</dbReference>
<feature type="domain" description="Rhodanese" evidence="1">
    <location>
        <begin position="47"/>
        <end position="100"/>
    </location>
</feature>
<sequence length="277" mass="31527">MSVFITVEELLQKGLDNYNLICCCGESNDPSEHIFGSSLFKVHTKAKQFFQCLRSLDLPKEKTIVCYDYSECIDTSKAYWGFISIGFNVKILILRPQLMPILQVVSGSPPIIKQKRNLLRNINYDIVTSKCRVVKGKKQYAMIKVNFLNFSMFDENGDVISSEKIIEYLALSGIPIPKTKAIFHGKKACIIALLLKHALGCEVTVMIDDYYDAIFRSVCKKYSGLEGIEGEQEFNTNYQDEGIQTLNEGIFFSSFVQPVPRKIMIKSDTECRRCLVF</sequence>
<evidence type="ECO:0000313" key="3">
    <source>
        <dbReference type="Proteomes" id="UP000187209"/>
    </source>
</evidence>
<proteinExistence type="predicted"/>